<dbReference type="InterPro" id="IPR044926">
    <property type="entry name" value="RGS_subdomain_2"/>
</dbReference>
<reference evidence="3" key="1">
    <citation type="submission" date="2022-06" db="EMBL/GenBank/DDBJ databases">
        <title>Uncovering the hologenomic basis of an extraordinary plant invasion.</title>
        <authorList>
            <person name="Bieker V.C."/>
            <person name="Martin M.D."/>
            <person name="Gilbert T."/>
            <person name="Hodgins K."/>
            <person name="Battlay P."/>
            <person name="Petersen B."/>
            <person name="Wilson J."/>
        </authorList>
    </citation>
    <scope>NUCLEOTIDE SEQUENCE</scope>
    <source>
        <strain evidence="3">AA19_3_7</strain>
        <tissue evidence="3">Leaf</tissue>
    </source>
</reference>
<dbReference type="InterPro" id="IPR016137">
    <property type="entry name" value="RGS"/>
</dbReference>
<sequence length="196" mass="22534">MGTQWAVPYMGFPVLYTAALVCVTRAIHHIEFKFHELKDLWRGILVTVFSIGAWVVFYVLHETHEEIVWLQVTTRCVLLVVASFLVVAFFSISFSQPLVSAISLNKKESFNIKTMGEALGIHDTLSQDVPTLDINPNEPLDKLLLNKRFRLSFMEFADSCLAGESVHFYNEVQQLEKIHVNDHVKRIYMFSIILFL</sequence>
<dbReference type="InterPro" id="IPR036305">
    <property type="entry name" value="RGS_sf"/>
</dbReference>
<gene>
    <name evidence="3" type="ORF">M8C21_027583</name>
</gene>
<keyword evidence="1" id="KW-0472">Membrane</keyword>
<feature type="transmembrane region" description="Helical" evidence="1">
    <location>
        <begin position="6"/>
        <end position="28"/>
    </location>
</feature>
<dbReference type="AlphaFoldDB" id="A0AAD5BRW5"/>
<protein>
    <recommendedName>
        <fullName evidence="2">RGS domain-containing protein</fullName>
    </recommendedName>
</protein>
<accession>A0AAD5BRW5</accession>
<keyword evidence="1" id="KW-0812">Transmembrane</keyword>
<comment type="caution">
    <text evidence="3">The sequence shown here is derived from an EMBL/GenBank/DDBJ whole genome shotgun (WGS) entry which is preliminary data.</text>
</comment>
<feature type="transmembrane region" description="Helical" evidence="1">
    <location>
        <begin position="40"/>
        <end position="60"/>
    </location>
</feature>
<feature type="transmembrane region" description="Helical" evidence="1">
    <location>
        <begin position="72"/>
        <end position="94"/>
    </location>
</feature>
<dbReference type="SUPFAM" id="SSF48097">
    <property type="entry name" value="Regulator of G-protein signaling, RGS"/>
    <property type="match status" value="1"/>
</dbReference>
<keyword evidence="1" id="KW-1133">Transmembrane helix</keyword>
<dbReference type="Gene3D" id="1.10.167.10">
    <property type="entry name" value="Regulator of G-protein Signalling 4, domain 2"/>
    <property type="match status" value="1"/>
</dbReference>
<name>A0AAD5BRW5_AMBAR</name>
<dbReference type="EMBL" id="JAMZMK010011403">
    <property type="protein sequence ID" value="KAI7727311.1"/>
    <property type="molecule type" value="Genomic_DNA"/>
</dbReference>
<evidence type="ECO:0000259" key="2">
    <source>
        <dbReference type="PROSITE" id="PS50132"/>
    </source>
</evidence>
<evidence type="ECO:0000313" key="3">
    <source>
        <dbReference type="EMBL" id="KAI7727311.1"/>
    </source>
</evidence>
<keyword evidence="4" id="KW-1185">Reference proteome</keyword>
<evidence type="ECO:0000313" key="4">
    <source>
        <dbReference type="Proteomes" id="UP001206925"/>
    </source>
</evidence>
<proteinExistence type="predicted"/>
<feature type="domain" description="RGS" evidence="2">
    <location>
        <begin position="139"/>
        <end position="177"/>
    </location>
</feature>
<evidence type="ECO:0000256" key="1">
    <source>
        <dbReference type="SAM" id="Phobius"/>
    </source>
</evidence>
<organism evidence="3 4">
    <name type="scientific">Ambrosia artemisiifolia</name>
    <name type="common">Common ragweed</name>
    <dbReference type="NCBI Taxonomy" id="4212"/>
    <lineage>
        <taxon>Eukaryota</taxon>
        <taxon>Viridiplantae</taxon>
        <taxon>Streptophyta</taxon>
        <taxon>Embryophyta</taxon>
        <taxon>Tracheophyta</taxon>
        <taxon>Spermatophyta</taxon>
        <taxon>Magnoliopsida</taxon>
        <taxon>eudicotyledons</taxon>
        <taxon>Gunneridae</taxon>
        <taxon>Pentapetalae</taxon>
        <taxon>asterids</taxon>
        <taxon>campanulids</taxon>
        <taxon>Asterales</taxon>
        <taxon>Asteraceae</taxon>
        <taxon>Asteroideae</taxon>
        <taxon>Heliantheae alliance</taxon>
        <taxon>Heliantheae</taxon>
        <taxon>Ambrosia</taxon>
    </lineage>
</organism>
<dbReference type="Proteomes" id="UP001206925">
    <property type="component" value="Unassembled WGS sequence"/>
</dbReference>
<dbReference type="PROSITE" id="PS50132">
    <property type="entry name" value="RGS"/>
    <property type="match status" value="1"/>
</dbReference>